<protein>
    <submittedName>
        <fullName evidence="5">AcrR family transcriptional regulator</fullName>
    </submittedName>
</protein>
<dbReference type="Pfam" id="PF00440">
    <property type="entry name" value="TetR_N"/>
    <property type="match status" value="1"/>
</dbReference>
<evidence type="ECO:0000256" key="2">
    <source>
        <dbReference type="PROSITE-ProRule" id="PRU00335"/>
    </source>
</evidence>
<evidence type="ECO:0000256" key="3">
    <source>
        <dbReference type="SAM" id="MobiDB-lite"/>
    </source>
</evidence>
<dbReference type="InterPro" id="IPR001647">
    <property type="entry name" value="HTH_TetR"/>
</dbReference>
<dbReference type="RefSeq" id="WP_209705025.1">
    <property type="nucleotide sequence ID" value="NZ_JAFIDA010000001.1"/>
</dbReference>
<evidence type="ECO:0000259" key="4">
    <source>
        <dbReference type="PROSITE" id="PS50977"/>
    </source>
</evidence>
<dbReference type="AlphaFoldDB" id="A0A940T3D9"/>
<comment type="caution">
    <text evidence="5">The sequence shown here is derived from an EMBL/GenBank/DDBJ whole genome shotgun (WGS) entry which is preliminary data.</text>
</comment>
<proteinExistence type="predicted"/>
<name>A0A940T3D9_9MICO</name>
<evidence type="ECO:0000313" key="5">
    <source>
        <dbReference type="EMBL" id="MBP1326057.1"/>
    </source>
</evidence>
<dbReference type="InterPro" id="IPR009057">
    <property type="entry name" value="Homeodomain-like_sf"/>
</dbReference>
<dbReference type="EMBL" id="JAFIDA010000001">
    <property type="protein sequence ID" value="MBP1326057.1"/>
    <property type="molecule type" value="Genomic_DNA"/>
</dbReference>
<keyword evidence="6" id="KW-1185">Reference proteome</keyword>
<feature type="region of interest" description="Disordered" evidence="3">
    <location>
        <begin position="102"/>
        <end position="123"/>
    </location>
</feature>
<dbReference type="InterPro" id="IPR050109">
    <property type="entry name" value="HTH-type_TetR-like_transc_reg"/>
</dbReference>
<feature type="DNA-binding region" description="H-T-H motif" evidence="2">
    <location>
        <begin position="50"/>
        <end position="69"/>
    </location>
</feature>
<sequence>MNIGSDRAAVKTGETGTPHPPEQARSIERRAQLLAAALRLLLASGSAGVTHRGVAEESDSSPGAVRYYFRSREDLLIACIEEIERARDIEAAQVLDHLAGAAPKLTGPEPTAPKPTTPAPLAPEPAARAALKIYYGADLDDAAVTGTLWGIMDCARESPTLATLTRTHRHAAQQQLAHLLTRTGYSHVAVSLVTAVLDGNLLTTTIERQTAGAEAAVAELTILLRQMSRD</sequence>
<dbReference type="GO" id="GO:0003700">
    <property type="term" value="F:DNA-binding transcription factor activity"/>
    <property type="evidence" value="ECO:0007669"/>
    <property type="project" value="TreeGrafter"/>
</dbReference>
<feature type="compositionally biased region" description="Pro residues" evidence="3">
    <location>
        <begin position="110"/>
        <end position="123"/>
    </location>
</feature>
<dbReference type="Gene3D" id="1.10.357.10">
    <property type="entry name" value="Tetracycline Repressor, domain 2"/>
    <property type="match status" value="1"/>
</dbReference>
<feature type="domain" description="HTH tetR-type" evidence="4">
    <location>
        <begin position="27"/>
        <end position="87"/>
    </location>
</feature>
<dbReference type="PANTHER" id="PTHR30055">
    <property type="entry name" value="HTH-TYPE TRANSCRIPTIONAL REGULATOR RUTR"/>
    <property type="match status" value="1"/>
</dbReference>
<dbReference type="PROSITE" id="PS50977">
    <property type="entry name" value="HTH_TETR_2"/>
    <property type="match status" value="1"/>
</dbReference>
<dbReference type="PANTHER" id="PTHR30055:SF226">
    <property type="entry name" value="HTH-TYPE TRANSCRIPTIONAL REGULATOR PKSA"/>
    <property type="match status" value="1"/>
</dbReference>
<accession>A0A940T3D9</accession>
<organism evidence="5 6">
    <name type="scientific">Leucobacter exalbidus</name>
    <dbReference type="NCBI Taxonomy" id="662960"/>
    <lineage>
        <taxon>Bacteria</taxon>
        <taxon>Bacillati</taxon>
        <taxon>Actinomycetota</taxon>
        <taxon>Actinomycetes</taxon>
        <taxon>Micrococcales</taxon>
        <taxon>Microbacteriaceae</taxon>
        <taxon>Leucobacter</taxon>
    </lineage>
</organism>
<dbReference type="GO" id="GO:0000976">
    <property type="term" value="F:transcription cis-regulatory region binding"/>
    <property type="evidence" value="ECO:0007669"/>
    <property type="project" value="TreeGrafter"/>
</dbReference>
<dbReference type="PRINTS" id="PR00455">
    <property type="entry name" value="HTHTETR"/>
</dbReference>
<evidence type="ECO:0000313" key="6">
    <source>
        <dbReference type="Proteomes" id="UP000675163"/>
    </source>
</evidence>
<gene>
    <name evidence="5" type="ORF">JOF28_001289</name>
</gene>
<keyword evidence="1 2" id="KW-0238">DNA-binding</keyword>
<dbReference type="Proteomes" id="UP000675163">
    <property type="component" value="Unassembled WGS sequence"/>
</dbReference>
<dbReference type="SUPFAM" id="SSF46689">
    <property type="entry name" value="Homeodomain-like"/>
    <property type="match status" value="1"/>
</dbReference>
<reference evidence="5" key="1">
    <citation type="submission" date="2021-02" db="EMBL/GenBank/DDBJ databases">
        <title>Sequencing the genomes of 1000 actinobacteria strains.</title>
        <authorList>
            <person name="Klenk H.-P."/>
        </authorList>
    </citation>
    <scope>NUCLEOTIDE SEQUENCE</scope>
    <source>
        <strain evidence="5">DSM 22850</strain>
    </source>
</reference>
<evidence type="ECO:0000256" key="1">
    <source>
        <dbReference type="ARBA" id="ARBA00023125"/>
    </source>
</evidence>
<feature type="region of interest" description="Disordered" evidence="3">
    <location>
        <begin position="1"/>
        <end position="24"/>
    </location>
</feature>